<evidence type="ECO:0000256" key="6">
    <source>
        <dbReference type="SAM" id="MobiDB-lite"/>
    </source>
</evidence>
<feature type="region of interest" description="Disordered" evidence="6">
    <location>
        <begin position="321"/>
        <end position="355"/>
    </location>
</feature>
<feature type="compositionally biased region" description="Basic and acidic residues" evidence="6">
    <location>
        <begin position="345"/>
        <end position="355"/>
    </location>
</feature>
<dbReference type="InterPro" id="IPR036390">
    <property type="entry name" value="WH_DNA-bd_sf"/>
</dbReference>
<dbReference type="Pfam" id="PF01580">
    <property type="entry name" value="FtsK_SpoIIIE"/>
    <property type="match status" value="1"/>
</dbReference>
<dbReference type="AlphaFoldDB" id="A0AAU9ED74"/>
<dbReference type="EMBL" id="AP028654">
    <property type="protein sequence ID" value="BEP29299.1"/>
    <property type="molecule type" value="Genomic_DNA"/>
</dbReference>
<evidence type="ECO:0000256" key="4">
    <source>
        <dbReference type="ARBA" id="ARBA00023125"/>
    </source>
</evidence>
<feature type="transmembrane region" description="Helical" evidence="7">
    <location>
        <begin position="196"/>
        <end position="218"/>
    </location>
</feature>
<dbReference type="RefSeq" id="WP_338534944.1">
    <property type="nucleotide sequence ID" value="NZ_AP028654.1"/>
</dbReference>
<protein>
    <submittedName>
        <fullName evidence="9">DNA translocase FtsK</fullName>
    </submittedName>
</protein>
<feature type="region of interest" description="Disordered" evidence="6">
    <location>
        <begin position="824"/>
        <end position="858"/>
    </location>
</feature>
<dbReference type="SUPFAM" id="SSF52540">
    <property type="entry name" value="P-loop containing nucleoside triphosphate hydrolases"/>
    <property type="match status" value="1"/>
</dbReference>
<feature type="transmembrane region" description="Helical" evidence="7">
    <location>
        <begin position="165"/>
        <end position="189"/>
    </location>
</feature>
<dbReference type="InterPro" id="IPR036259">
    <property type="entry name" value="MFS_trans_sf"/>
</dbReference>
<dbReference type="Pfam" id="PF09397">
    <property type="entry name" value="FtsK_gamma"/>
    <property type="match status" value="1"/>
</dbReference>
<accession>A0AAU9ED74</accession>
<evidence type="ECO:0000256" key="3">
    <source>
        <dbReference type="ARBA" id="ARBA00022840"/>
    </source>
</evidence>
<dbReference type="SMART" id="SM00843">
    <property type="entry name" value="Ftsk_gamma"/>
    <property type="match status" value="1"/>
</dbReference>
<dbReference type="GO" id="GO:0016020">
    <property type="term" value="C:membrane"/>
    <property type="evidence" value="ECO:0007669"/>
    <property type="project" value="UniProtKB-SubCell"/>
</dbReference>
<evidence type="ECO:0000256" key="1">
    <source>
        <dbReference type="ARBA" id="ARBA00006474"/>
    </source>
</evidence>
<feature type="compositionally biased region" description="Basic residues" evidence="6">
    <location>
        <begin position="1"/>
        <end position="36"/>
    </location>
</feature>
<dbReference type="SUPFAM" id="SSF103473">
    <property type="entry name" value="MFS general substrate transporter"/>
    <property type="match status" value="1"/>
</dbReference>
<feature type="compositionally biased region" description="Polar residues" evidence="6">
    <location>
        <begin position="321"/>
        <end position="343"/>
    </location>
</feature>
<feature type="domain" description="FtsK" evidence="8">
    <location>
        <begin position="514"/>
        <end position="704"/>
    </location>
</feature>
<evidence type="ECO:0000256" key="5">
    <source>
        <dbReference type="PROSITE-ProRule" id="PRU00289"/>
    </source>
</evidence>
<dbReference type="KEGG" id="hprf:HLPR_16300"/>
<dbReference type="Gene3D" id="3.30.980.40">
    <property type="match status" value="1"/>
</dbReference>
<name>A0AAU9ED74_9FIRM</name>
<evidence type="ECO:0000313" key="10">
    <source>
        <dbReference type="Proteomes" id="UP001321786"/>
    </source>
</evidence>
<feature type="binding site" evidence="5">
    <location>
        <begin position="531"/>
        <end position="538"/>
    </location>
    <ligand>
        <name>ATP</name>
        <dbReference type="ChEBI" id="CHEBI:30616"/>
    </ligand>
</feature>
<feature type="compositionally biased region" description="Polar residues" evidence="6">
    <location>
        <begin position="848"/>
        <end position="858"/>
    </location>
</feature>
<dbReference type="InterPro" id="IPR027417">
    <property type="entry name" value="P-loop_NTPase"/>
</dbReference>
<keyword evidence="3 5" id="KW-0067">ATP-binding</keyword>
<dbReference type="SMART" id="SM00382">
    <property type="entry name" value="AAA"/>
    <property type="match status" value="1"/>
</dbReference>
<keyword evidence="4" id="KW-0238">DNA-binding</keyword>
<dbReference type="PROSITE" id="PS50901">
    <property type="entry name" value="FTSK"/>
    <property type="match status" value="1"/>
</dbReference>
<dbReference type="InterPro" id="IPR018541">
    <property type="entry name" value="Ftsk_gamma"/>
</dbReference>
<dbReference type="CDD" id="cd01127">
    <property type="entry name" value="TrwB_TraG_TraD_VirD4"/>
    <property type="match status" value="1"/>
</dbReference>
<gene>
    <name evidence="9" type="ORF">HLPR_16300</name>
</gene>
<dbReference type="SUPFAM" id="SSF46785">
    <property type="entry name" value="Winged helix' DNA-binding domain"/>
    <property type="match status" value="1"/>
</dbReference>
<dbReference type="Pfam" id="PF17854">
    <property type="entry name" value="FtsK_alpha"/>
    <property type="match status" value="1"/>
</dbReference>
<keyword evidence="7" id="KW-0472">Membrane</keyword>
<dbReference type="InterPro" id="IPR002543">
    <property type="entry name" value="FtsK_dom"/>
</dbReference>
<reference evidence="9 10" key="1">
    <citation type="submission" date="2023-08" db="EMBL/GenBank/DDBJ databases">
        <title>Helicovermis profunda gen. nov., sp. nov., a novel mesophilic, fermentative bacterium within the Bacillota from a deep-sea hydrothermal vent chimney.</title>
        <authorList>
            <person name="Miyazaki U."/>
            <person name="Mizutani D."/>
            <person name="Hashimoto Y."/>
            <person name="Tame A."/>
            <person name="Sawayama S."/>
            <person name="Miyazaki J."/>
            <person name="Takai K."/>
            <person name="Nakagawa S."/>
        </authorList>
    </citation>
    <scope>NUCLEOTIDE SEQUENCE [LARGE SCALE GENOMIC DNA]</scope>
    <source>
        <strain evidence="9 10">S502</strain>
    </source>
</reference>
<dbReference type="Proteomes" id="UP001321786">
    <property type="component" value="Chromosome"/>
</dbReference>
<dbReference type="GO" id="GO:0005524">
    <property type="term" value="F:ATP binding"/>
    <property type="evidence" value="ECO:0007669"/>
    <property type="project" value="UniProtKB-UniRule"/>
</dbReference>
<evidence type="ECO:0000313" key="9">
    <source>
        <dbReference type="EMBL" id="BEP29299.1"/>
    </source>
</evidence>
<proteinExistence type="inferred from homology"/>
<dbReference type="PANTHER" id="PTHR22683">
    <property type="entry name" value="SPORULATION PROTEIN RELATED"/>
    <property type="match status" value="1"/>
</dbReference>
<sequence length="858" mass="94332">MNKKNSVKKESKTKKSPNAKKSSSVKKSTKSKKVNTKKTNGSKKSEKKSNFESKLIYEVKLILLIGFTVISVFSLHTFAMGIVGETIKKIYLGLFSKTAYIVPYVVFFIIFFIINNNLKTVRKKYIFSILLGFFSILAIYSNLIYDISMEGYKLTNIKVLSIDGVITAFNYGVIGTSSGSIGTLLSYALVGLFGKIGTYVVSLILLFIAIVIGTKISIVDIFNSQKKFATNVVTNANRQYKEKKAVSKENIKQNIEEIKQKKTEKFSDFDSNNYVLDKNIEKTSTSVSLPSNAVNTSSEESMSIKINAFDDEVKSNVVSEPSTASSINNNEMNKSGETQNVQVKTNKEIKKENSKISKKEVKKIENDLEKASHMEYENYIIPSVKMLSNSKVTGTSNKKEILDIARKLESILASFKVEAKVVQISKGPAITMFELQPSPGVKVSKIVNLSDDIALGLAAQQIRIIAPIPGKAAVGIEIPNKNTSLVTLKDVLDTKEFRDSKSKLSFALGKDISGNSIVSDLSKMPHLLIAGATGSGKSVCVNTLIASILFNARPDEVKLLMIDPKVVELNNYNGIPHLILPVVTDPKKASIALNWAVQEMTNRYNTFAETSVRDINSYNKKAEKNDLEKMPKIVVIIDELADLMMVAPNQVEDAICRLAQMARAAGIHLIVATQRPSVDVITGLIKANIPSRIAFSVSSQIDSRTILDMGGAEKLLGKGDMLFSPVGLSKPMRVQGAFVSDEEVENLVAFVKGQSGQVNYDEGILENTSSTLFIDNNDDEYLRPSIEHVINSKQASVSMLQRKFRIGYNRAARIVDEMEERGIVGPSAGSKPREVLVGPSFLEEDSSGENLNTTSENL</sequence>
<keyword evidence="2 5" id="KW-0547">Nucleotide-binding</keyword>
<feature type="region of interest" description="Disordered" evidence="6">
    <location>
        <begin position="1"/>
        <end position="45"/>
    </location>
</feature>
<keyword evidence="7" id="KW-1133">Transmembrane helix</keyword>
<evidence type="ECO:0000256" key="7">
    <source>
        <dbReference type="SAM" id="Phobius"/>
    </source>
</evidence>
<feature type="transmembrane region" description="Helical" evidence="7">
    <location>
        <begin position="125"/>
        <end position="145"/>
    </location>
</feature>
<dbReference type="InterPro" id="IPR041027">
    <property type="entry name" value="FtsK_alpha"/>
</dbReference>
<keyword evidence="10" id="KW-1185">Reference proteome</keyword>
<evidence type="ECO:0000256" key="2">
    <source>
        <dbReference type="ARBA" id="ARBA00022741"/>
    </source>
</evidence>
<dbReference type="InterPro" id="IPR050206">
    <property type="entry name" value="FtsK/SpoIIIE/SftA"/>
</dbReference>
<organism evidence="9 10">
    <name type="scientific">Helicovermis profundi</name>
    <dbReference type="NCBI Taxonomy" id="3065157"/>
    <lineage>
        <taxon>Bacteria</taxon>
        <taxon>Bacillati</taxon>
        <taxon>Bacillota</taxon>
        <taxon>Clostridia</taxon>
        <taxon>Helicovermis</taxon>
    </lineage>
</organism>
<dbReference type="PANTHER" id="PTHR22683:SF41">
    <property type="entry name" value="DNA TRANSLOCASE FTSK"/>
    <property type="match status" value="1"/>
</dbReference>
<feature type="transmembrane region" description="Helical" evidence="7">
    <location>
        <begin position="90"/>
        <end position="113"/>
    </location>
</feature>
<dbReference type="GO" id="GO:0003677">
    <property type="term" value="F:DNA binding"/>
    <property type="evidence" value="ECO:0007669"/>
    <property type="project" value="UniProtKB-KW"/>
</dbReference>
<dbReference type="Gene3D" id="1.10.10.10">
    <property type="entry name" value="Winged helix-like DNA-binding domain superfamily/Winged helix DNA-binding domain"/>
    <property type="match status" value="1"/>
</dbReference>
<dbReference type="InterPro" id="IPR003593">
    <property type="entry name" value="AAA+_ATPase"/>
</dbReference>
<evidence type="ECO:0000259" key="8">
    <source>
        <dbReference type="PROSITE" id="PS50901"/>
    </source>
</evidence>
<dbReference type="InterPro" id="IPR036388">
    <property type="entry name" value="WH-like_DNA-bd_sf"/>
</dbReference>
<keyword evidence="7" id="KW-0812">Transmembrane</keyword>
<comment type="similarity">
    <text evidence="1">Belongs to the FtsK/SpoIIIE/SftA family.</text>
</comment>
<dbReference type="Gene3D" id="3.40.50.300">
    <property type="entry name" value="P-loop containing nucleotide triphosphate hydrolases"/>
    <property type="match status" value="1"/>
</dbReference>
<feature type="transmembrane region" description="Helical" evidence="7">
    <location>
        <begin position="61"/>
        <end position="84"/>
    </location>
</feature>